<reference evidence="2 3" key="1">
    <citation type="journal article" date="2019" name="Syst. Appl. Microbiol.">
        <title>Characterization of Bifidobacterium species in feaces of the Egyptian fruit bat: Description of B. vespertilionis sp. nov. and B. rousetti sp. nov.</title>
        <authorList>
            <person name="Modesto M."/>
            <person name="Satti M."/>
            <person name="Watanabe K."/>
            <person name="Puglisi E."/>
            <person name="Morelli L."/>
            <person name="Huang C.-H."/>
            <person name="Liou J.-S."/>
            <person name="Miyashita M."/>
            <person name="Tamura T."/>
            <person name="Saito S."/>
            <person name="Mori K."/>
            <person name="Huang L."/>
            <person name="Sciavilla P."/>
            <person name="Sandri C."/>
            <person name="Spiezio C."/>
            <person name="Vitali F."/>
            <person name="Cavalieri D."/>
            <person name="Perpetuini G."/>
            <person name="Tofalo R."/>
            <person name="Bonetti A."/>
            <person name="Arita M."/>
            <person name="Mattarelli P."/>
        </authorList>
    </citation>
    <scope>NUCLEOTIDE SEQUENCE [LARGE SCALE GENOMIC DNA]</scope>
    <source>
        <strain evidence="2 3">RST17</strain>
    </source>
</reference>
<name>A0A5M9ZFT3_9BIFI</name>
<accession>A0A5M9ZFT3</accession>
<dbReference type="InterPro" id="IPR003959">
    <property type="entry name" value="ATPase_AAA_core"/>
</dbReference>
<dbReference type="SUPFAM" id="SSF52540">
    <property type="entry name" value="P-loop containing nucleoside triphosphate hydrolases"/>
    <property type="match status" value="1"/>
</dbReference>
<gene>
    <name evidence="2" type="ORF">EMO91_12755</name>
</gene>
<evidence type="ECO:0000313" key="2">
    <source>
        <dbReference type="EMBL" id="KAA8825092.1"/>
    </source>
</evidence>
<dbReference type="GO" id="GO:0016887">
    <property type="term" value="F:ATP hydrolysis activity"/>
    <property type="evidence" value="ECO:0007669"/>
    <property type="project" value="InterPro"/>
</dbReference>
<dbReference type="GO" id="GO:0005524">
    <property type="term" value="F:ATP binding"/>
    <property type="evidence" value="ECO:0007669"/>
    <property type="project" value="InterPro"/>
</dbReference>
<evidence type="ECO:0000313" key="3">
    <source>
        <dbReference type="Proteomes" id="UP000410049"/>
    </source>
</evidence>
<dbReference type="EMBL" id="RZUH01000020">
    <property type="protein sequence ID" value="KAA8825092.1"/>
    <property type="molecule type" value="Genomic_DNA"/>
</dbReference>
<dbReference type="AlphaFoldDB" id="A0A5M9ZFT3"/>
<dbReference type="InterPro" id="IPR027417">
    <property type="entry name" value="P-loop_NTPase"/>
</dbReference>
<dbReference type="PANTHER" id="PTHR40396">
    <property type="entry name" value="ATPASE-LIKE PROTEIN"/>
    <property type="match status" value="1"/>
</dbReference>
<evidence type="ECO:0000259" key="1">
    <source>
        <dbReference type="Pfam" id="PF13304"/>
    </source>
</evidence>
<sequence length="461" mass="48786">MIRLRSLTLDDARNTRHGTVAFRDLASGASVTGLYGQNGSGKTTVIDAIRILRNLMAGRPAGPEAVGFIRQGSGTARIAAVLDVDGAAVEYTAALERADGTDGARVAGERLERTPAGGRRRLLMEHTLAAADRMGLRPWRTLPHVRWRSLRSVGSADALLSAEETLAHAEGRSFILSPAVARTLADVASAVAAMPDASRSRRDAADGTLAPLTALTARLGAWARDDVRVVTTRTGSSVSFDYAPLGAGGERGDVLDISRPVRIPADLAPAVRRMAAQADTVMPALVPGLHVAADMRDVTLADGTAGVEVFLRSVRDDVSIPLWAESEGVRRIMGILSLLVRMFNEEDALVAIDEIDAGVFEILLGDLLATLAGRGVGQLVFTAHDLRVLEALGPESIVFSTTDPSDRFTALRARDTNNLRSMYIRAVKLADHGGVMADRVDRSAIAMALYDAGGAGDDDGE</sequence>
<dbReference type="PANTHER" id="PTHR40396:SF1">
    <property type="entry name" value="ATPASE AAA-TYPE CORE DOMAIN-CONTAINING PROTEIN"/>
    <property type="match status" value="1"/>
</dbReference>
<dbReference type="Gene3D" id="3.40.50.300">
    <property type="entry name" value="P-loop containing nucleotide triphosphate hydrolases"/>
    <property type="match status" value="1"/>
</dbReference>
<feature type="domain" description="ATPase AAA-type core" evidence="1">
    <location>
        <begin position="31"/>
        <end position="83"/>
    </location>
</feature>
<proteinExistence type="predicted"/>
<dbReference type="Pfam" id="PF13304">
    <property type="entry name" value="AAA_21"/>
    <property type="match status" value="1"/>
</dbReference>
<comment type="caution">
    <text evidence="2">The sequence shown here is derived from an EMBL/GenBank/DDBJ whole genome shotgun (WGS) entry which is preliminary data.</text>
</comment>
<protein>
    <recommendedName>
        <fullName evidence="1">ATPase AAA-type core domain-containing protein</fullName>
    </recommendedName>
</protein>
<dbReference type="Proteomes" id="UP000410049">
    <property type="component" value="Unassembled WGS sequence"/>
</dbReference>
<organism evidence="2 3">
    <name type="scientific">Bifidobacterium myosotis</name>
    <dbReference type="NCBI Taxonomy" id="1630166"/>
    <lineage>
        <taxon>Bacteria</taxon>
        <taxon>Bacillati</taxon>
        <taxon>Actinomycetota</taxon>
        <taxon>Actinomycetes</taxon>
        <taxon>Bifidobacteriales</taxon>
        <taxon>Bifidobacteriaceae</taxon>
        <taxon>Bifidobacterium</taxon>
    </lineage>
</organism>